<dbReference type="InterPro" id="IPR011679">
    <property type="entry name" value="ERp29_C"/>
</dbReference>
<dbReference type="Proteomes" id="UP000515154">
    <property type="component" value="Linkage group LG1"/>
</dbReference>
<evidence type="ECO:0000256" key="2">
    <source>
        <dbReference type="ARBA" id="ARBA00022824"/>
    </source>
</evidence>
<dbReference type="InterPro" id="IPR016855">
    <property type="entry name" value="ERp29"/>
</dbReference>
<keyword evidence="3" id="KW-0732">Signal</keyword>
<feature type="domain" description="Endoplasmic reticulum resident protein 29 C-terminal" evidence="4">
    <location>
        <begin position="149"/>
        <end position="242"/>
    </location>
</feature>
<dbReference type="Gene3D" id="3.40.30.10">
    <property type="entry name" value="Glutaredoxin"/>
    <property type="match status" value="1"/>
</dbReference>
<protein>
    <recommendedName>
        <fullName evidence="1">Endoplasmic reticulum resident protein 29</fullName>
    </recommendedName>
</protein>
<evidence type="ECO:0000259" key="4">
    <source>
        <dbReference type="Pfam" id="PF07749"/>
    </source>
</evidence>
<dbReference type="FunFam" id="3.40.30.10:FF:000133">
    <property type="entry name" value="Endoplasmic reticulum resident protein 29"/>
    <property type="match status" value="1"/>
</dbReference>
<dbReference type="GO" id="GO:0005788">
    <property type="term" value="C:endoplasmic reticulum lumen"/>
    <property type="evidence" value="ECO:0007669"/>
    <property type="project" value="InterPro"/>
</dbReference>
<evidence type="ECO:0000313" key="7">
    <source>
        <dbReference type="RefSeq" id="XP_029645346.1"/>
    </source>
</evidence>
<keyword evidence="6" id="KW-1185">Reference proteome</keyword>
<dbReference type="RefSeq" id="XP_029645346.1">
    <property type="nucleotide sequence ID" value="XM_029789486.2"/>
</dbReference>
<dbReference type="InterPro" id="IPR012883">
    <property type="entry name" value="ERp29_N"/>
</dbReference>
<name>A0A6P7T6A6_9MOLL</name>
<dbReference type="Gene3D" id="1.20.1150.12">
    <property type="entry name" value="Endoplasmic reticulum resident protein 29, C-terminal domain"/>
    <property type="match status" value="1"/>
</dbReference>
<dbReference type="SUPFAM" id="SSF47933">
    <property type="entry name" value="ERP29 C domain-like"/>
    <property type="match status" value="1"/>
</dbReference>
<evidence type="ECO:0000256" key="3">
    <source>
        <dbReference type="SAM" id="SignalP"/>
    </source>
</evidence>
<evidence type="ECO:0000256" key="1">
    <source>
        <dbReference type="ARBA" id="ARBA00014173"/>
    </source>
</evidence>
<keyword evidence="2" id="KW-0256">Endoplasmic reticulum</keyword>
<dbReference type="FunFam" id="1.20.1150.12:FF:000001">
    <property type="entry name" value="Endoplasmic reticulum resident protein 29"/>
    <property type="match status" value="1"/>
</dbReference>
<dbReference type="InterPro" id="IPR036356">
    <property type="entry name" value="ERp29_C_sf"/>
</dbReference>
<feature type="chain" id="PRO_5028154436" description="Endoplasmic reticulum resident protein 29" evidence="3">
    <location>
        <begin position="25"/>
        <end position="250"/>
    </location>
</feature>
<dbReference type="KEGG" id="osn:115219321"/>
<dbReference type="GO" id="GO:0009306">
    <property type="term" value="P:protein secretion"/>
    <property type="evidence" value="ECO:0007669"/>
    <property type="project" value="InterPro"/>
</dbReference>
<feature type="signal peptide" evidence="3">
    <location>
        <begin position="1"/>
        <end position="24"/>
    </location>
</feature>
<dbReference type="SUPFAM" id="SSF52833">
    <property type="entry name" value="Thioredoxin-like"/>
    <property type="match status" value="1"/>
</dbReference>
<reference evidence="7" key="1">
    <citation type="submission" date="2025-08" db="UniProtKB">
        <authorList>
            <consortium name="RefSeq"/>
        </authorList>
    </citation>
    <scope>IDENTIFICATION</scope>
</reference>
<accession>A0A6P7T6A6</accession>
<gene>
    <name evidence="7" type="primary">LOC115219321</name>
</gene>
<dbReference type="Pfam" id="PF07749">
    <property type="entry name" value="ERp29"/>
    <property type="match status" value="1"/>
</dbReference>
<feature type="domain" description="ERp29 N-terminal" evidence="5">
    <location>
        <begin position="27"/>
        <end position="148"/>
    </location>
</feature>
<dbReference type="CDD" id="cd00238">
    <property type="entry name" value="ERp29c"/>
    <property type="match status" value="1"/>
</dbReference>
<dbReference type="Pfam" id="PF07912">
    <property type="entry name" value="ERp29_N"/>
    <property type="match status" value="1"/>
</dbReference>
<dbReference type="PANTHER" id="PTHR12211">
    <property type="entry name" value="ENDOPLASMIC RETICULUM PROTEIN ERP29"/>
    <property type="match status" value="1"/>
</dbReference>
<evidence type="ECO:0000313" key="6">
    <source>
        <dbReference type="Proteomes" id="UP000515154"/>
    </source>
</evidence>
<dbReference type="AlphaFoldDB" id="A0A6P7T6A6"/>
<evidence type="ECO:0000259" key="5">
    <source>
        <dbReference type="Pfam" id="PF07912"/>
    </source>
</evidence>
<dbReference type="InterPro" id="IPR036249">
    <property type="entry name" value="Thioredoxin-like_sf"/>
</dbReference>
<sequence>MAHQSTPIALFILFLALLWPACLAEMIKGSVPLNSGVFDKVISKHKAVLVKFDETYPYGEKQEQFKKVAQSSYVQPELLIAEVQIADYGEQENMDLATRFNVKKEDFPVYKLFLQDKKEPIAYTGNVKDSAAIKRFVMKNTDLWLGMPGCLEDYDVLVKKFARASSEERQAILAEAEEIKNKYRNDVQKSYATIYVKTMKKIMEKDDFLASEMKRVEKLKDGKVSDKKKEQLSDRLNILNSFHVKFQDEL</sequence>
<organism evidence="6 7">
    <name type="scientific">Octopus sinensis</name>
    <name type="common">East Asian common octopus</name>
    <dbReference type="NCBI Taxonomy" id="2607531"/>
    <lineage>
        <taxon>Eukaryota</taxon>
        <taxon>Metazoa</taxon>
        <taxon>Spiralia</taxon>
        <taxon>Lophotrochozoa</taxon>
        <taxon>Mollusca</taxon>
        <taxon>Cephalopoda</taxon>
        <taxon>Coleoidea</taxon>
        <taxon>Octopodiformes</taxon>
        <taxon>Octopoda</taxon>
        <taxon>Incirrata</taxon>
        <taxon>Octopodidae</taxon>
        <taxon>Octopus</taxon>
    </lineage>
</organism>
<dbReference type="PANTHER" id="PTHR12211:SF0">
    <property type="entry name" value="ENDOPLASMIC RETICULUM RESIDENT PROTEIN 29"/>
    <property type="match status" value="1"/>
</dbReference>
<proteinExistence type="predicted"/>